<name>C7ZNI0_FUSV7</name>
<reference evidence="1 2" key="1">
    <citation type="journal article" date="2009" name="PLoS Genet.">
        <title>The genome of Nectria haematococca: contribution of supernumerary chromosomes to gene expansion.</title>
        <authorList>
            <person name="Coleman J.J."/>
            <person name="Rounsley S.D."/>
            <person name="Rodriguez-Carres M."/>
            <person name="Kuo A."/>
            <person name="Wasmann C.C."/>
            <person name="Grimwood J."/>
            <person name="Schmutz J."/>
            <person name="Taga M."/>
            <person name="White G.J."/>
            <person name="Zhou S."/>
            <person name="Schwartz D.C."/>
            <person name="Freitag M."/>
            <person name="Ma L.J."/>
            <person name="Danchin E.G."/>
            <person name="Henrissat B."/>
            <person name="Coutinho P.M."/>
            <person name="Nelson D.R."/>
            <person name="Straney D."/>
            <person name="Napoli C.A."/>
            <person name="Barker B.M."/>
            <person name="Gribskov M."/>
            <person name="Rep M."/>
            <person name="Kroken S."/>
            <person name="Molnar I."/>
            <person name="Rensing C."/>
            <person name="Kennell J.C."/>
            <person name="Zamora J."/>
            <person name="Farman M.L."/>
            <person name="Selker E.U."/>
            <person name="Salamov A."/>
            <person name="Shapiro H."/>
            <person name="Pangilinan J."/>
            <person name="Lindquist E."/>
            <person name="Lamers C."/>
            <person name="Grigoriev I.V."/>
            <person name="Geiser D.M."/>
            <person name="Covert S.F."/>
            <person name="Temporini E."/>
            <person name="Vanetten H.D."/>
        </authorList>
    </citation>
    <scope>NUCLEOTIDE SEQUENCE [LARGE SCALE GENOMIC DNA]</scope>
    <source>
        <strain evidence="2">ATCC MYA-4622 / CBS 123669 / FGSC 9596 / NRRL 45880 / 77-13-4</strain>
    </source>
</reference>
<dbReference type="PANTHER" id="PTHR38791:SF13">
    <property type="entry name" value="ZN(2)-C6 FUNGAL-TYPE DOMAIN-CONTAINING PROTEIN"/>
    <property type="match status" value="1"/>
</dbReference>
<dbReference type="AlphaFoldDB" id="C7ZNI0"/>
<accession>C7ZNI0</accession>
<evidence type="ECO:0000313" key="1">
    <source>
        <dbReference type="EMBL" id="EEU34428.1"/>
    </source>
</evidence>
<dbReference type="Proteomes" id="UP000005206">
    <property type="component" value="Chromosome 11"/>
</dbReference>
<proteinExistence type="predicted"/>
<dbReference type="eggNOG" id="ENOG502S0C8">
    <property type="taxonomic scope" value="Eukaryota"/>
</dbReference>
<organism evidence="1 2">
    <name type="scientific">Fusarium vanettenii (strain ATCC MYA-4622 / CBS 123669 / FGSC 9596 / NRRL 45880 / 77-13-4)</name>
    <name type="common">Fusarium solani subsp. pisi</name>
    <dbReference type="NCBI Taxonomy" id="660122"/>
    <lineage>
        <taxon>Eukaryota</taxon>
        <taxon>Fungi</taxon>
        <taxon>Dikarya</taxon>
        <taxon>Ascomycota</taxon>
        <taxon>Pezizomycotina</taxon>
        <taxon>Sordariomycetes</taxon>
        <taxon>Hypocreomycetidae</taxon>
        <taxon>Hypocreales</taxon>
        <taxon>Nectriaceae</taxon>
        <taxon>Fusarium</taxon>
        <taxon>Fusarium solani species complex</taxon>
        <taxon>Fusarium vanettenii</taxon>
    </lineage>
</organism>
<evidence type="ECO:0008006" key="3">
    <source>
        <dbReference type="Google" id="ProtNLM"/>
    </source>
</evidence>
<evidence type="ECO:0000313" key="2">
    <source>
        <dbReference type="Proteomes" id="UP000005206"/>
    </source>
</evidence>
<dbReference type="OMA" id="FRTNCHR"/>
<sequence length="472" mass="53358">MIRDETTITQNRFRQWHMRTRGSDSRLARNASLFSTLVAGVSTSMFGDCVTPAYRLSPSAEDAVLCHFYQTIIETLSDEDPAHYLHTQLPNLYVRSDPGSALRLATEAISYASSPRKRYVQAIKAIEQAIQDPVEVGNDQTLYAVLLLCGYETILQDLNTPPAWGAHVDGAAALVKFRSSNEVHSSLSRSMFCFVRKSVVLGHMQICRPIDKIFTVPDETTSLYERPEDHLIATAAKIPNLQYRSNYLLTEPQDASKSDIENLFYSARVLDRELSDWASNISTTWSYSAAMNIRGPASSKFTSRQIHRYPNFYTARVWNFYRVSRLIVQSVLLRAISWLPISMETRPNEFNKSKIEESSIELVNDICASVPFLLGHNLSNMKLPATSGGRKQERTSCPEVEQNGEIRTGRFSLIWPLYVACSAPSVPEAQREWMHMQLLLLAEHDESQAHFMCFTKSQTLLGGAENFRFACI</sequence>
<keyword evidence="2" id="KW-1185">Reference proteome</keyword>
<dbReference type="HOGENOM" id="CLU_013866_5_1_1"/>
<dbReference type="PANTHER" id="PTHR38791">
    <property type="entry name" value="ZN(II)2CYS6 TRANSCRIPTION FACTOR (EUROFUNG)-RELATED-RELATED"/>
    <property type="match status" value="1"/>
</dbReference>
<dbReference type="RefSeq" id="XP_003040141.1">
    <property type="nucleotide sequence ID" value="XM_003040095.1"/>
</dbReference>
<protein>
    <recommendedName>
        <fullName evidence="3">Transcription factor domain-containing protein</fullName>
    </recommendedName>
</protein>
<gene>
    <name evidence="1" type="ORF">NECHADRAFT_87048</name>
</gene>
<dbReference type="InterPro" id="IPR053175">
    <property type="entry name" value="DHMBA_Reg_Transcription_Factor"/>
</dbReference>
<dbReference type="InParanoid" id="C7ZNI0"/>
<dbReference type="GeneID" id="9677973"/>
<dbReference type="OrthoDB" id="4220372at2759"/>
<dbReference type="KEGG" id="nhe:NECHADRAFT_87048"/>
<dbReference type="EMBL" id="GG698968">
    <property type="protein sequence ID" value="EEU34428.1"/>
    <property type="molecule type" value="Genomic_DNA"/>
</dbReference>
<dbReference type="VEuPathDB" id="FungiDB:NECHADRAFT_87048"/>